<name>A0ABR1G5Z8_AURAN</name>
<dbReference type="SUPFAM" id="SSF47973">
    <property type="entry name" value="Ribosomal protein S7"/>
    <property type="match status" value="1"/>
</dbReference>
<gene>
    <name evidence="1" type="ORF">SO694_cp00043</name>
</gene>
<protein>
    <submittedName>
        <fullName evidence="1">30S ribosomal protein S7</fullName>
    </submittedName>
</protein>
<dbReference type="KEGG" id="aaf:AuanCp051"/>
<organism evidence="1 2">
    <name type="scientific">Aureococcus anophagefferens</name>
    <name type="common">Harmful bloom alga</name>
    <dbReference type="NCBI Taxonomy" id="44056"/>
    <lineage>
        <taxon>Eukaryota</taxon>
        <taxon>Sar</taxon>
        <taxon>Stramenopiles</taxon>
        <taxon>Ochrophyta</taxon>
        <taxon>Pelagophyceae</taxon>
        <taxon>Pelagomonadales</taxon>
        <taxon>Pelagomonadaceae</taxon>
        <taxon>Aureococcus</taxon>
    </lineage>
</organism>
<geneLocation type="chloroplast" evidence="1"/>
<keyword evidence="1" id="KW-0689">Ribosomal protein</keyword>
<dbReference type="GO" id="GO:0003735">
    <property type="term" value="F:structural constituent of ribosome"/>
    <property type="evidence" value="ECO:0007669"/>
    <property type="project" value="InterPro"/>
</dbReference>
<dbReference type="HAMAP" id="MF_00480_B">
    <property type="entry name" value="Ribosomal_uS7_B"/>
    <property type="match status" value="1"/>
</dbReference>
<dbReference type="PIRSF" id="PIRSF002122">
    <property type="entry name" value="RPS7p_RPS7a_RPS5e_RPS7o"/>
    <property type="match status" value="1"/>
</dbReference>
<evidence type="ECO:0000313" key="2">
    <source>
        <dbReference type="Proteomes" id="UP001363151"/>
    </source>
</evidence>
<dbReference type="Proteomes" id="UP001363151">
    <property type="component" value="Unassembled WGS sequence"/>
</dbReference>
<keyword evidence="1" id="KW-0150">Chloroplast</keyword>
<dbReference type="PANTHER" id="PTHR11205">
    <property type="entry name" value="RIBOSOMAL PROTEIN S7"/>
    <property type="match status" value="1"/>
</dbReference>
<dbReference type="GO" id="GO:0019843">
    <property type="term" value="F:rRNA binding"/>
    <property type="evidence" value="ECO:0007669"/>
    <property type="project" value="UniProtKB-UniRule"/>
</dbReference>
<dbReference type="Pfam" id="PF00177">
    <property type="entry name" value="Ribosomal_S7"/>
    <property type="match status" value="1"/>
</dbReference>
<dbReference type="InterPro" id="IPR023798">
    <property type="entry name" value="Ribosomal_uS7_dom"/>
</dbReference>
<dbReference type="CDD" id="cd14871">
    <property type="entry name" value="uS7_Chloroplast"/>
    <property type="match status" value="1"/>
</dbReference>
<dbReference type="PROSITE" id="PS00052">
    <property type="entry name" value="RIBOSOMAL_S7"/>
    <property type="match status" value="1"/>
</dbReference>
<dbReference type="EMBL" id="JBBJCI010000100">
    <property type="protein sequence ID" value="KAK7248383.1"/>
    <property type="molecule type" value="Genomic_DNA"/>
</dbReference>
<evidence type="ECO:0000313" key="1">
    <source>
        <dbReference type="EMBL" id="KAK7248383.1"/>
    </source>
</evidence>
<reference evidence="1 2" key="1">
    <citation type="submission" date="2024-03" db="EMBL/GenBank/DDBJ databases">
        <title>Aureococcus anophagefferens CCMP1851 and Kratosvirus quantuckense: Draft genome of a second virus-susceptible host strain in the model system.</title>
        <authorList>
            <person name="Chase E."/>
            <person name="Truchon A.R."/>
            <person name="Schepens W."/>
            <person name="Wilhelm S.W."/>
        </authorList>
    </citation>
    <scope>NUCLEOTIDE SEQUENCE [LARGE SCALE GENOMIC DNA]</scope>
    <source>
        <strain evidence="1 2">CCMP1851</strain>
    </source>
</reference>
<accession>A0ABR1G5Z8</accession>
<keyword evidence="1" id="KW-0687">Ribonucleoprotein</keyword>
<comment type="caution">
    <text evidence="1">The sequence shown here is derived from an EMBL/GenBank/DDBJ whole genome shotgun (WGS) entry which is preliminary data.</text>
</comment>
<proteinExistence type="inferred from homology"/>
<dbReference type="InterPro" id="IPR000235">
    <property type="entry name" value="Ribosomal_uS7"/>
</dbReference>
<dbReference type="InterPro" id="IPR005717">
    <property type="entry name" value="Ribosomal_uS7_bac/org-type"/>
</dbReference>
<sequence>MSRRKIIKKRFPSPDPVYNNYLVSILVSRLIKDGKKTLAQNIVCDALEIIAYKMETDPIEIFEKAVKNVTPLVEVKARRFGGATYQVPMEVTSFRGSNLALRWIVKASRKRTGKTIALKLAAELMDASKSSGDAIRKKQESHKMAEANKAFAHFRY</sequence>
<keyword evidence="1" id="KW-0934">Plastid</keyword>
<dbReference type="GO" id="GO:0006412">
    <property type="term" value="P:translation"/>
    <property type="evidence" value="ECO:0007669"/>
    <property type="project" value="UniProtKB-UniRule"/>
</dbReference>
<dbReference type="Gene3D" id="1.10.455.10">
    <property type="entry name" value="Ribosomal protein S7 domain"/>
    <property type="match status" value="1"/>
</dbReference>
<keyword evidence="2" id="KW-1185">Reference proteome</keyword>
<dbReference type="InterPro" id="IPR020606">
    <property type="entry name" value="Ribosomal_uS7_CS"/>
</dbReference>
<dbReference type="GO" id="GO:0009507">
    <property type="term" value="C:chloroplast"/>
    <property type="evidence" value="ECO:0007669"/>
    <property type="project" value="UniProtKB-SubCell"/>
</dbReference>
<dbReference type="InterPro" id="IPR036823">
    <property type="entry name" value="Ribosomal_uS7_dom_sf"/>
</dbReference>
<dbReference type="NCBIfam" id="TIGR01029">
    <property type="entry name" value="rpsG_bact"/>
    <property type="match status" value="1"/>
</dbReference>
<dbReference type="GO" id="GO:0015935">
    <property type="term" value="C:small ribosomal subunit"/>
    <property type="evidence" value="ECO:0007669"/>
    <property type="project" value="InterPro"/>
</dbReference>